<keyword evidence="3" id="KW-1185">Reference proteome</keyword>
<dbReference type="PATRIC" id="fig|1121451.3.peg.1764"/>
<evidence type="ECO:0000256" key="1">
    <source>
        <dbReference type="SAM" id="SignalP"/>
    </source>
</evidence>
<evidence type="ECO:0000313" key="3">
    <source>
        <dbReference type="Proteomes" id="UP000010808"/>
    </source>
</evidence>
<dbReference type="AlphaFoldDB" id="L0RDZ0"/>
<proteinExistence type="predicted"/>
<dbReference type="KEGG" id="dhy:DESAM_21524"/>
<sequence length="179" mass="19559">MKLTAVNTLFVIILTAAMLIFSSTLSHAASFRFVMENKGKTWRLGNNNYLGSIGFKDLSATSTFTLADVITRIDRGTPVKFYAGTGLPSLAEYTELTPQTVFDYTAIPGQQTIEDAFYIEFEPRKVRFKHMGYHGHKVLHANGKLGFLAQVPAPVPIASTWLLAAAGLTVVAGAKRFAL</sequence>
<evidence type="ECO:0008006" key="4">
    <source>
        <dbReference type="Google" id="ProtNLM"/>
    </source>
</evidence>
<feature type="chain" id="PRO_5003947274" description="PEP-CTERM protein-sorting domain-containing protein" evidence="1">
    <location>
        <begin position="29"/>
        <end position="179"/>
    </location>
</feature>
<accession>L0RDZ0</accession>
<dbReference type="HOGENOM" id="CLU_1501185_0_0_7"/>
<gene>
    <name evidence="2" type="ORF">DESAM_21524</name>
</gene>
<keyword evidence="1" id="KW-0732">Signal</keyword>
<organism evidence="2 3">
    <name type="scientific">Maridesulfovibrio hydrothermalis AM13 = DSM 14728</name>
    <dbReference type="NCBI Taxonomy" id="1121451"/>
    <lineage>
        <taxon>Bacteria</taxon>
        <taxon>Pseudomonadati</taxon>
        <taxon>Thermodesulfobacteriota</taxon>
        <taxon>Desulfovibrionia</taxon>
        <taxon>Desulfovibrionales</taxon>
        <taxon>Desulfovibrionaceae</taxon>
        <taxon>Maridesulfovibrio</taxon>
    </lineage>
</organism>
<dbReference type="OrthoDB" id="5459998at2"/>
<name>L0RDZ0_9BACT</name>
<evidence type="ECO:0000313" key="2">
    <source>
        <dbReference type="EMBL" id="CCO23801.1"/>
    </source>
</evidence>
<reference evidence="2 3" key="1">
    <citation type="submission" date="2012-10" db="EMBL/GenBank/DDBJ databases">
        <authorList>
            <person name="Genoscope - CEA"/>
        </authorList>
    </citation>
    <scope>NUCLEOTIDE SEQUENCE [LARGE SCALE GENOMIC DNA]</scope>
    <source>
        <strain evidence="3">AM13 / DSM 14728</strain>
    </source>
</reference>
<dbReference type="RefSeq" id="WP_015336404.1">
    <property type="nucleotide sequence ID" value="NC_020055.1"/>
</dbReference>
<dbReference type="EMBL" id="FO203522">
    <property type="protein sequence ID" value="CCO23801.1"/>
    <property type="molecule type" value="Genomic_DNA"/>
</dbReference>
<dbReference type="Proteomes" id="UP000010808">
    <property type="component" value="Chromosome"/>
</dbReference>
<dbReference type="eggNOG" id="ENOG50318NX">
    <property type="taxonomic scope" value="Bacteria"/>
</dbReference>
<protein>
    <recommendedName>
        <fullName evidence="4">PEP-CTERM protein-sorting domain-containing protein</fullName>
    </recommendedName>
</protein>
<feature type="signal peptide" evidence="1">
    <location>
        <begin position="1"/>
        <end position="28"/>
    </location>
</feature>